<gene>
    <name evidence="11" type="ORF">DN068_00085</name>
</gene>
<evidence type="ECO:0000259" key="10">
    <source>
        <dbReference type="PROSITE" id="PS50109"/>
    </source>
</evidence>
<feature type="transmembrane region" description="Helical" evidence="9">
    <location>
        <begin position="6"/>
        <end position="30"/>
    </location>
</feature>
<dbReference type="RefSeq" id="WP_110996836.1">
    <property type="nucleotide sequence ID" value="NZ_QKTW01000001.1"/>
</dbReference>
<dbReference type="GO" id="GO:0005524">
    <property type="term" value="F:ATP binding"/>
    <property type="evidence" value="ECO:0007669"/>
    <property type="project" value="UniProtKB-KW"/>
</dbReference>
<keyword evidence="7" id="KW-0067">ATP-binding</keyword>
<dbReference type="PANTHER" id="PTHR24421">
    <property type="entry name" value="NITRATE/NITRITE SENSOR PROTEIN NARX-RELATED"/>
    <property type="match status" value="1"/>
</dbReference>
<accession>A0A2W2B4J9</accession>
<dbReference type="InterPro" id="IPR005467">
    <property type="entry name" value="His_kinase_dom"/>
</dbReference>
<proteinExistence type="predicted"/>
<dbReference type="InterPro" id="IPR050482">
    <property type="entry name" value="Sensor_HK_TwoCompSys"/>
</dbReference>
<evidence type="ECO:0000313" key="12">
    <source>
        <dbReference type="Proteomes" id="UP000248745"/>
    </source>
</evidence>
<dbReference type="SMART" id="SM00387">
    <property type="entry name" value="HATPase_c"/>
    <property type="match status" value="1"/>
</dbReference>
<dbReference type="InterPro" id="IPR011712">
    <property type="entry name" value="Sig_transdc_His_kin_sub3_dim/P"/>
</dbReference>
<keyword evidence="9" id="KW-1133">Transmembrane helix</keyword>
<comment type="catalytic activity">
    <reaction evidence="1">
        <text>ATP + protein L-histidine = ADP + protein N-phospho-L-histidine.</text>
        <dbReference type="EC" id="2.7.13.3"/>
    </reaction>
</comment>
<dbReference type="Gene3D" id="3.30.565.10">
    <property type="entry name" value="Histidine kinase-like ATPase, C-terminal domain"/>
    <property type="match status" value="1"/>
</dbReference>
<keyword evidence="6" id="KW-0418">Kinase</keyword>
<comment type="caution">
    <text evidence="11">The sequence shown here is derived from an EMBL/GenBank/DDBJ whole genome shotgun (WGS) entry which is preliminary data.</text>
</comment>
<evidence type="ECO:0000256" key="3">
    <source>
        <dbReference type="ARBA" id="ARBA00022553"/>
    </source>
</evidence>
<dbReference type="InterPro" id="IPR036890">
    <property type="entry name" value="HATPase_C_sf"/>
</dbReference>
<dbReference type="GO" id="GO:0016020">
    <property type="term" value="C:membrane"/>
    <property type="evidence" value="ECO:0007669"/>
    <property type="project" value="InterPro"/>
</dbReference>
<reference evidence="11 12" key="1">
    <citation type="submission" date="2018-06" db="EMBL/GenBank/DDBJ databases">
        <title>Mucibacter soli gen. nov., sp. nov., a new member of the family Chitinophagaceae producing mucin.</title>
        <authorList>
            <person name="Kim M.-K."/>
            <person name="Park S."/>
            <person name="Kim T.-S."/>
            <person name="Joung Y."/>
            <person name="Han J.-H."/>
            <person name="Kim S.B."/>
        </authorList>
    </citation>
    <scope>NUCLEOTIDE SEQUENCE [LARGE SCALE GENOMIC DNA]</scope>
    <source>
        <strain evidence="11 12">R1-15</strain>
    </source>
</reference>
<dbReference type="Gene3D" id="1.20.5.1930">
    <property type="match status" value="1"/>
</dbReference>
<evidence type="ECO:0000256" key="1">
    <source>
        <dbReference type="ARBA" id="ARBA00000085"/>
    </source>
</evidence>
<sequence length="273" mass="31029">MFDPSIVSLFIAGTILFVIFIFFLIAYMVVHKNKQNKFLVEKNRMIFEHESKLLRARIEEQENTLQNISKEIHDNIGQTLGFVQMNMHMITRLATAPRQVEMLSQTSELLTSVHKDIRNLSHTLNSDYIKNIGLVEALQKEADHINATKEIVCEVAITGEYCELVPEKSLDIYRIAQEVVHNALKHAQATLIKISLIYESDNFILAVSDNGVGFNKDKIFELEGIGLLNIFQRARFLEGKINIQTAPEMGCTVTLTVPVERYETNEGDEEVCG</sequence>
<dbReference type="CDD" id="cd16917">
    <property type="entry name" value="HATPase_UhpB-NarQ-NarX-like"/>
    <property type="match status" value="1"/>
</dbReference>
<dbReference type="Pfam" id="PF02518">
    <property type="entry name" value="HATPase_c"/>
    <property type="match status" value="1"/>
</dbReference>
<evidence type="ECO:0000313" key="11">
    <source>
        <dbReference type="EMBL" id="PZF74988.1"/>
    </source>
</evidence>
<keyword evidence="5" id="KW-0547">Nucleotide-binding</keyword>
<evidence type="ECO:0000256" key="4">
    <source>
        <dbReference type="ARBA" id="ARBA00022679"/>
    </source>
</evidence>
<dbReference type="PROSITE" id="PS50109">
    <property type="entry name" value="HIS_KIN"/>
    <property type="match status" value="1"/>
</dbReference>
<keyword evidence="9" id="KW-0812">Transmembrane</keyword>
<keyword evidence="4" id="KW-0808">Transferase</keyword>
<dbReference type="PANTHER" id="PTHR24421:SF10">
    <property type="entry name" value="NITRATE_NITRITE SENSOR PROTEIN NARQ"/>
    <property type="match status" value="1"/>
</dbReference>
<keyword evidence="9" id="KW-0472">Membrane</keyword>
<dbReference type="SUPFAM" id="SSF55874">
    <property type="entry name" value="ATPase domain of HSP90 chaperone/DNA topoisomerase II/histidine kinase"/>
    <property type="match status" value="1"/>
</dbReference>
<dbReference type="EMBL" id="QKTW01000001">
    <property type="protein sequence ID" value="PZF74988.1"/>
    <property type="molecule type" value="Genomic_DNA"/>
</dbReference>
<evidence type="ECO:0000256" key="2">
    <source>
        <dbReference type="ARBA" id="ARBA00012438"/>
    </source>
</evidence>
<keyword evidence="3" id="KW-0597">Phosphoprotein</keyword>
<keyword evidence="8" id="KW-0902">Two-component regulatory system</keyword>
<name>A0A2W2B4J9_9BACT</name>
<evidence type="ECO:0000256" key="7">
    <source>
        <dbReference type="ARBA" id="ARBA00022840"/>
    </source>
</evidence>
<dbReference type="AlphaFoldDB" id="A0A2W2B4J9"/>
<evidence type="ECO:0000256" key="6">
    <source>
        <dbReference type="ARBA" id="ARBA00022777"/>
    </source>
</evidence>
<dbReference type="Pfam" id="PF07730">
    <property type="entry name" value="HisKA_3"/>
    <property type="match status" value="1"/>
</dbReference>
<evidence type="ECO:0000256" key="8">
    <source>
        <dbReference type="ARBA" id="ARBA00023012"/>
    </source>
</evidence>
<dbReference type="InterPro" id="IPR003594">
    <property type="entry name" value="HATPase_dom"/>
</dbReference>
<dbReference type="GO" id="GO:0046983">
    <property type="term" value="F:protein dimerization activity"/>
    <property type="evidence" value="ECO:0007669"/>
    <property type="project" value="InterPro"/>
</dbReference>
<evidence type="ECO:0000256" key="5">
    <source>
        <dbReference type="ARBA" id="ARBA00022741"/>
    </source>
</evidence>
<feature type="domain" description="Histidine kinase" evidence="10">
    <location>
        <begin position="67"/>
        <end position="261"/>
    </location>
</feature>
<dbReference type="EC" id="2.7.13.3" evidence="2"/>
<keyword evidence="12" id="KW-1185">Reference proteome</keyword>
<evidence type="ECO:0000256" key="9">
    <source>
        <dbReference type="SAM" id="Phobius"/>
    </source>
</evidence>
<protein>
    <recommendedName>
        <fullName evidence="2">histidine kinase</fullName>
        <ecNumber evidence="2">2.7.13.3</ecNumber>
    </recommendedName>
</protein>
<organism evidence="11 12">
    <name type="scientific">Taibaiella soli</name>
    <dbReference type="NCBI Taxonomy" id="1649169"/>
    <lineage>
        <taxon>Bacteria</taxon>
        <taxon>Pseudomonadati</taxon>
        <taxon>Bacteroidota</taxon>
        <taxon>Chitinophagia</taxon>
        <taxon>Chitinophagales</taxon>
        <taxon>Chitinophagaceae</taxon>
        <taxon>Taibaiella</taxon>
    </lineage>
</organism>
<dbReference type="OrthoDB" id="9760839at2"/>
<dbReference type="Proteomes" id="UP000248745">
    <property type="component" value="Unassembled WGS sequence"/>
</dbReference>
<dbReference type="GO" id="GO:0000155">
    <property type="term" value="F:phosphorelay sensor kinase activity"/>
    <property type="evidence" value="ECO:0007669"/>
    <property type="project" value="InterPro"/>
</dbReference>